<dbReference type="AlphaFoldDB" id="A0A8H4PAH5"/>
<organism evidence="2 3">
    <name type="scientific">Fusarium albosuccineum</name>
    <dbReference type="NCBI Taxonomy" id="1237068"/>
    <lineage>
        <taxon>Eukaryota</taxon>
        <taxon>Fungi</taxon>
        <taxon>Dikarya</taxon>
        <taxon>Ascomycota</taxon>
        <taxon>Pezizomycotina</taxon>
        <taxon>Sordariomycetes</taxon>
        <taxon>Hypocreomycetidae</taxon>
        <taxon>Hypocreales</taxon>
        <taxon>Nectriaceae</taxon>
        <taxon>Fusarium</taxon>
        <taxon>Fusarium decemcellulare species complex</taxon>
    </lineage>
</organism>
<dbReference type="SMART" id="SM00886">
    <property type="entry name" value="Dabb"/>
    <property type="match status" value="1"/>
</dbReference>
<dbReference type="InterPro" id="IPR013097">
    <property type="entry name" value="Dabb"/>
</dbReference>
<dbReference type="Proteomes" id="UP000554235">
    <property type="component" value="Unassembled WGS sequence"/>
</dbReference>
<dbReference type="EMBL" id="JAADYS010001571">
    <property type="protein sequence ID" value="KAF4462211.1"/>
    <property type="molecule type" value="Genomic_DNA"/>
</dbReference>
<comment type="caution">
    <text evidence="2">The sequence shown here is derived from an EMBL/GenBank/DDBJ whole genome shotgun (WGS) entry which is preliminary data.</text>
</comment>
<evidence type="ECO:0000313" key="3">
    <source>
        <dbReference type="Proteomes" id="UP000554235"/>
    </source>
</evidence>
<dbReference type="OrthoDB" id="3830014at2759"/>
<dbReference type="SUPFAM" id="SSF54909">
    <property type="entry name" value="Dimeric alpha+beta barrel"/>
    <property type="match status" value="1"/>
</dbReference>
<evidence type="ECO:0000313" key="2">
    <source>
        <dbReference type="EMBL" id="KAF4462211.1"/>
    </source>
</evidence>
<accession>A0A8H4PAH5</accession>
<reference evidence="2 3" key="1">
    <citation type="submission" date="2020-01" db="EMBL/GenBank/DDBJ databases">
        <title>Identification and distribution of gene clusters putatively required for synthesis of sphingolipid metabolism inhibitors in phylogenetically diverse species of the filamentous fungus Fusarium.</title>
        <authorList>
            <person name="Kim H.-S."/>
            <person name="Busman M."/>
            <person name="Brown D.W."/>
            <person name="Divon H."/>
            <person name="Uhlig S."/>
            <person name="Proctor R.H."/>
        </authorList>
    </citation>
    <scope>NUCLEOTIDE SEQUENCE [LARGE SCALE GENOMIC DNA]</scope>
    <source>
        <strain evidence="2 3">NRRL 20459</strain>
    </source>
</reference>
<sequence length="174" mass="19045">MNPGLVLRAPSLLRPSVARPSCARRLRVLHQPPVPGATSRVRSLTQSVCVNKMADRVHRITMFKLPSKDDQAKLLGQYKKLSASQQKVTPQTSPPLDGKPYILSMVVGAADEDARSQGYTFVSKTEFANMDDMKYYDDGCQAHSELKGFVKTLGVEGVMTVFFKPQAVGGVDCS</sequence>
<dbReference type="InterPro" id="IPR011008">
    <property type="entry name" value="Dimeric_a/b-barrel"/>
</dbReference>
<keyword evidence="3" id="KW-1185">Reference proteome</keyword>
<evidence type="ECO:0000259" key="1">
    <source>
        <dbReference type="PROSITE" id="PS51502"/>
    </source>
</evidence>
<dbReference type="Pfam" id="PF07876">
    <property type="entry name" value="Dabb"/>
    <property type="match status" value="1"/>
</dbReference>
<feature type="domain" description="Stress-response A/B barrel" evidence="1">
    <location>
        <begin position="57"/>
        <end position="163"/>
    </location>
</feature>
<protein>
    <submittedName>
        <fullName evidence="2">Stress responsive A B barrel domain</fullName>
    </submittedName>
</protein>
<dbReference type="PROSITE" id="PS51502">
    <property type="entry name" value="S_R_A_B_BARREL"/>
    <property type="match status" value="1"/>
</dbReference>
<dbReference type="Gene3D" id="3.30.70.100">
    <property type="match status" value="1"/>
</dbReference>
<name>A0A8H4PAH5_9HYPO</name>
<gene>
    <name evidence="2" type="ORF">FALBO_10976</name>
</gene>
<proteinExistence type="predicted"/>